<dbReference type="EMBL" id="BAAAGS010000045">
    <property type="protein sequence ID" value="GAA0548134.1"/>
    <property type="molecule type" value="Genomic_DNA"/>
</dbReference>
<comment type="caution">
    <text evidence="2">The sequence shown here is derived from an EMBL/GenBank/DDBJ whole genome shotgun (WGS) entry which is preliminary data.</text>
</comment>
<reference evidence="2 3" key="1">
    <citation type="journal article" date="2019" name="Int. J. Syst. Evol. Microbiol.">
        <title>The Global Catalogue of Microorganisms (GCM) 10K type strain sequencing project: providing services to taxonomists for standard genome sequencing and annotation.</title>
        <authorList>
            <consortium name="The Broad Institute Genomics Platform"/>
            <consortium name="The Broad Institute Genome Sequencing Center for Infectious Disease"/>
            <person name="Wu L."/>
            <person name="Ma J."/>
        </authorList>
    </citation>
    <scope>NUCLEOTIDE SEQUENCE [LARGE SCALE GENOMIC DNA]</scope>
    <source>
        <strain evidence="2 3">JCM 10303</strain>
    </source>
</reference>
<evidence type="ECO:0000256" key="1">
    <source>
        <dbReference type="SAM" id="MobiDB-lite"/>
    </source>
</evidence>
<gene>
    <name evidence="2" type="ORF">GCM10009533_53560</name>
</gene>
<feature type="region of interest" description="Disordered" evidence="1">
    <location>
        <begin position="23"/>
        <end position="48"/>
    </location>
</feature>
<accession>A0ABN1DNG1</accession>
<dbReference type="Proteomes" id="UP001500729">
    <property type="component" value="Unassembled WGS sequence"/>
</dbReference>
<proteinExistence type="predicted"/>
<sequence length="72" mass="7763">MRIDVAEDMERLTREVECLAKGAVGNGGTTSERPLARHGPVLGGRAVKTPDRVRGKSFRFPTTKLVPADSAE</sequence>
<organism evidence="2 3">
    <name type="scientific">Saccharopolyspora erythraea</name>
    <name type="common">Streptomyces erythraeus</name>
    <dbReference type="NCBI Taxonomy" id="1836"/>
    <lineage>
        <taxon>Bacteria</taxon>
        <taxon>Bacillati</taxon>
        <taxon>Actinomycetota</taxon>
        <taxon>Actinomycetes</taxon>
        <taxon>Pseudonocardiales</taxon>
        <taxon>Pseudonocardiaceae</taxon>
        <taxon>Saccharopolyspora</taxon>
    </lineage>
</organism>
<evidence type="ECO:0000313" key="3">
    <source>
        <dbReference type="Proteomes" id="UP001500729"/>
    </source>
</evidence>
<evidence type="ECO:0000313" key="2">
    <source>
        <dbReference type="EMBL" id="GAA0548134.1"/>
    </source>
</evidence>
<evidence type="ECO:0008006" key="4">
    <source>
        <dbReference type="Google" id="ProtNLM"/>
    </source>
</evidence>
<keyword evidence="3" id="KW-1185">Reference proteome</keyword>
<protein>
    <recommendedName>
        <fullName evidence="4">Transposase</fullName>
    </recommendedName>
</protein>
<name>A0ABN1DNG1_SACER</name>